<protein>
    <submittedName>
        <fullName evidence="1">Uncharacterized protein</fullName>
    </submittedName>
</protein>
<dbReference type="EMBL" id="BPQH01000024">
    <property type="protein sequence ID" value="GJD52993.1"/>
    <property type="molecule type" value="Genomic_DNA"/>
</dbReference>
<comment type="caution">
    <text evidence="1">The sequence shown here is derived from an EMBL/GenBank/DDBJ whole genome shotgun (WGS) entry which is preliminary data.</text>
</comment>
<keyword evidence="2" id="KW-1185">Reference proteome</keyword>
<dbReference type="Proteomes" id="UP001055167">
    <property type="component" value="Unassembled WGS sequence"/>
</dbReference>
<organism evidence="1 2">
    <name type="scientific">Methylobacterium crusticola</name>
    <dbReference type="NCBI Taxonomy" id="1697972"/>
    <lineage>
        <taxon>Bacteria</taxon>
        <taxon>Pseudomonadati</taxon>
        <taxon>Pseudomonadota</taxon>
        <taxon>Alphaproteobacteria</taxon>
        <taxon>Hyphomicrobiales</taxon>
        <taxon>Methylobacteriaceae</taxon>
        <taxon>Methylobacterium</taxon>
    </lineage>
</organism>
<evidence type="ECO:0000313" key="2">
    <source>
        <dbReference type="Proteomes" id="UP001055167"/>
    </source>
</evidence>
<reference evidence="1" key="1">
    <citation type="journal article" date="2021" name="Front. Microbiol.">
        <title>Comprehensive Comparative Genomics and Phenotyping of Methylobacterium Species.</title>
        <authorList>
            <person name="Alessa O."/>
            <person name="Ogura Y."/>
            <person name="Fujitani Y."/>
            <person name="Takami H."/>
            <person name="Hayashi T."/>
            <person name="Sahin N."/>
            <person name="Tani A."/>
        </authorList>
    </citation>
    <scope>NUCLEOTIDE SEQUENCE</scope>
    <source>
        <strain evidence="1">KCTC 52305</strain>
    </source>
</reference>
<name>A0ABQ4R5N9_9HYPH</name>
<accession>A0ABQ4R5N9</accession>
<evidence type="ECO:0000313" key="1">
    <source>
        <dbReference type="EMBL" id="GJD52993.1"/>
    </source>
</evidence>
<gene>
    <name evidence="1" type="ORF">OPKNFCMD_5763</name>
</gene>
<reference evidence="1" key="2">
    <citation type="submission" date="2021-08" db="EMBL/GenBank/DDBJ databases">
        <authorList>
            <person name="Tani A."/>
            <person name="Ola A."/>
            <person name="Ogura Y."/>
            <person name="Katsura K."/>
            <person name="Hayashi T."/>
        </authorList>
    </citation>
    <scope>NUCLEOTIDE SEQUENCE</scope>
    <source>
        <strain evidence="1">KCTC 52305</strain>
    </source>
</reference>
<proteinExistence type="predicted"/>
<sequence>MRSRSPAWPFCSVTTPLFVKAPAPIAAVAPGATRTVPALSKVESAFSEAPAPSATVPALLKLPPPKRLAADALRMPEAALVKPDPGLRLTEPLIVPALATWVATVLARVLMAFADGVSMVPELVIVSELVARARMPAVEVSPVVITAWNWAGRSAIWACVSWLGSAAFCASVPALVRVTAPPLATMPNLPKLTSPPAALPTVTGPALAAVEPELAATPIVPAIWPTLKMLTAPGGRRALAATPPATVDPDRMLRVKSGAADW</sequence>